<dbReference type="EMBL" id="CASHTH010002151">
    <property type="protein sequence ID" value="CAI8025454.1"/>
    <property type="molecule type" value="Genomic_DNA"/>
</dbReference>
<evidence type="ECO:0000256" key="4">
    <source>
        <dbReference type="ARBA" id="ARBA00022759"/>
    </source>
</evidence>
<dbReference type="GO" id="GO:0016891">
    <property type="term" value="F:RNA endonuclease activity producing 5'-phosphomonoesters, hydrolytic mechanism"/>
    <property type="evidence" value="ECO:0007669"/>
    <property type="project" value="TreeGrafter"/>
</dbReference>
<dbReference type="PANTHER" id="PTHR28511">
    <property type="entry name" value="ENDONUCLEASE V"/>
    <property type="match status" value="1"/>
</dbReference>
<keyword evidence="4 7" id="KW-0255">Endonuclease</keyword>
<feature type="compositionally biased region" description="Polar residues" evidence="6">
    <location>
        <begin position="32"/>
        <end position="42"/>
    </location>
</feature>
<dbReference type="AlphaFoldDB" id="A0AA35S951"/>
<organism evidence="7 8">
    <name type="scientific">Geodia barretti</name>
    <name type="common">Barrett's horny sponge</name>
    <dbReference type="NCBI Taxonomy" id="519541"/>
    <lineage>
        <taxon>Eukaryota</taxon>
        <taxon>Metazoa</taxon>
        <taxon>Porifera</taxon>
        <taxon>Demospongiae</taxon>
        <taxon>Heteroscleromorpha</taxon>
        <taxon>Tetractinellida</taxon>
        <taxon>Astrophorina</taxon>
        <taxon>Geodiidae</taxon>
        <taxon>Geodia</taxon>
    </lineage>
</organism>
<dbReference type="PANTHER" id="PTHR28511:SF1">
    <property type="entry name" value="ENDONUCLEASE V"/>
    <property type="match status" value="1"/>
</dbReference>
<evidence type="ECO:0000256" key="3">
    <source>
        <dbReference type="ARBA" id="ARBA00022722"/>
    </source>
</evidence>
<gene>
    <name evidence="7" type="ORF">GBAR_LOCUS14710</name>
</gene>
<keyword evidence="3" id="KW-0540">Nuclease</keyword>
<dbReference type="GO" id="GO:0005737">
    <property type="term" value="C:cytoplasm"/>
    <property type="evidence" value="ECO:0007669"/>
    <property type="project" value="UniProtKB-SubCell"/>
</dbReference>
<evidence type="ECO:0000256" key="2">
    <source>
        <dbReference type="ARBA" id="ARBA00022490"/>
    </source>
</evidence>
<name>A0AA35S951_GEOBA</name>
<dbReference type="Proteomes" id="UP001174909">
    <property type="component" value="Unassembled WGS sequence"/>
</dbReference>
<dbReference type="Gene3D" id="3.30.2170.10">
    <property type="entry name" value="archaeoglobus fulgidus dsm 4304 superfamily"/>
    <property type="match status" value="1"/>
</dbReference>
<comment type="caution">
    <text evidence="7">The sequence shown here is derived from an EMBL/GenBank/DDBJ whole genome shotgun (WGS) entry which is preliminary data.</text>
</comment>
<feature type="region of interest" description="Disordered" evidence="6">
    <location>
        <begin position="1"/>
        <end position="50"/>
    </location>
</feature>
<comment type="subcellular location">
    <subcellularLocation>
        <location evidence="1">Cytoplasm</location>
    </subcellularLocation>
</comment>
<dbReference type="InterPro" id="IPR007581">
    <property type="entry name" value="Endonuclease-V"/>
</dbReference>
<sequence length="152" mass="16586">MRARAVVAMREPYTPRVPGLQRGGLSRETQRSSKTTPTTLSSGHIGGWKRDPSSKRFGLASTLVSWLTYRSVGVGKKLYHVDGLEKCPDHKQRIQTQLRKRGDYFHLIGDSGMIWGAAVRTSAEATNPVYVSVGHKISLDTAVGSGPGLLPQ</sequence>
<evidence type="ECO:0000256" key="1">
    <source>
        <dbReference type="ARBA" id="ARBA00004496"/>
    </source>
</evidence>
<keyword evidence="8" id="KW-1185">Reference proteome</keyword>
<keyword evidence="5" id="KW-0378">Hydrolase</keyword>
<dbReference type="GO" id="GO:0005730">
    <property type="term" value="C:nucleolus"/>
    <property type="evidence" value="ECO:0007669"/>
    <property type="project" value="TreeGrafter"/>
</dbReference>
<evidence type="ECO:0000256" key="5">
    <source>
        <dbReference type="ARBA" id="ARBA00022801"/>
    </source>
</evidence>
<evidence type="ECO:0000313" key="8">
    <source>
        <dbReference type="Proteomes" id="UP001174909"/>
    </source>
</evidence>
<dbReference type="Pfam" id="PF04493">
    <property type="entry name" value="Endonuclease_5"/>
    <property type="match status" value="1"/>
</dbReference>
<protein>
    <submittedName>
        <fullName evidence="7">Endonuclease V</fullName>
    </submittedName>
</protein>
<evidence type="ECO:0000313" key="7">
    <source>
        <dbReference type="EMBL" id="CAI8025454.1"/>
    </source>
</evidence>
<dbReference type="GO" id="GO:0003727">
    <property type="term" value="F:single-stranded RNA binding"/>
    <property type="evidence" value="ECO:0007669"/>
    <property type="project" value="TreeGrafter"/>
</dbReference>
<evidence type="ECO:0000256" key="6">
    <source>
        <dbReference type="SAM" id="MobiDB-lite"/>
    </source>
</evidence>
<proteinExistence type="predicted"/>
<reference evidence="7" key="1">
    <citation type="submission" date="2023-03" db="EMBL/GenBank/DDBJ databases">
        <authorList>
            <person name="Steffen K."/>
            <person name="Cardenas P."/>
        </authorList>
    </citation>
    <scope>NUCLEOTIDE SEQUENCE</scope>
</reference>
<keyword evidence="2" id="KW-0963">Cytoplasm</keyword>
<accession>A0AA35S951</accession>
<dbReference type="GO" id="GO:0006281">
    <property type="term" value="P:DNA repair"/>
    <property type="evidence" value="ECO:0007669"/>
    <property type="project" value="InterPro"/>
</dbReference>